<name>A0ABW3XB16_9ACTN</name>
<protein>
    <submittedName>
        <fullName evidence="3">Alpha/beta fold hydrolase</fullName>
    </submittedName>
</protein>
<dbReference type="PANTHER" id="PTHR37017:SF11">
    <property type="entry name" value="ESTERASE_LIPASE_THIOESTERASE DOMAIN-CONTAINING PROTEIN"/>
    <property type="match status" value="1"/>
</dbReference>
<evidence type="ECO:0000313" key="3">
    <source>
        <dbReference type="EMBL" id="MFD1306365.1"/>
    </source>
</evidence>
<accession>A0ABW3XB16</accession>
<evidence type="ECO:0000259" key="2">
    <source>
        <dbReference type="Pfam" id="PF12697"/>
    </source>
</evidence>
<sequence>MNLKTAIRPTRRHAAVLGAVAGVAALTLTAATGPASAARDEHHASKAKPTVVLVHGAFADSSSWNGVIERLRREGYPVIAPANPLRGLASDAEYVHSVLKSVKGPVVLVGHSYGGAVISEAAADSPQVKALVYVAAFAPEKGESALGLSNKFPGSTLGTALNPVPFPLPGGGTGTDLYIKADKFHHQFAADVPKPVTDLMAATQRPVAASALDEKATTAAWKTIPSWDLITTQDYNIPPAAQRFMAQRAHAHTVEIKASHAVSVSHPGAVTRLIEQAAQATSH</sequence>
<dbReference type="Gene3D" id="3.40.50.1820">
    <property type="entry name" value="alpha/beta hydrolase"/>
    <property type="match status" value="1"/>
</dbReference>
<dbReference type="EMBL" id="JBHTMM010000010">
    <property type="protein sequence ID" value="MFD1306365.1"/>
    <property type="molecule type" value="Genomic_DNA"/>
</dbReference>
<evidence type="ECO:0000313" key="4">
    <source>
        <dbReference type="Proteomes" id="UP001597058"/>
    </source>
</evidence>
<dbReference type="InterPro" id="IPR029058">
    <property type="entry name" value="AB_hydrolase_fold"/>
</dbReference>
<gene>
    <name evidence="3" type="ORF">ACFQ5X_10980</name>
</gene>
<dbReference type="InterPro" id="IPR052897">
    <property type="entry name" value="Sec-Metab_Biosynth_Hydrolase"/>
</dbReference>
<dbReference type="GO" id="GO:0016787">
    <property type="term" value="F:hydrolase activity"/>
    <property type="evidence" value="ECO:0007669"/>
    <property type="project" value="UniProtKB-KW"/>
</dbReference>
<dbReference type="Proteomes" id="UP001597058">
    <property type="component" value="Unassembled WGS sequence"/>
</dbReference>
<dbReference type="RefSeq" id="WP_381241529.1">
    <property type="nucleotide sequence ID" value="NZ_JBHSKH010000091.1"/>
</dbReference>
<keyword evidence="4" id="KW-1185">Reference proteome</keyword>
<keyword evidence="3" id="KW-0378">Hydrolase</keyword>
<proteinExistence type="predicted"/>
<dbReference type="InterPro" id="IPR000073">
    <property type="entry name" value="AB_hydrolase_1"/>
</dbReference>
<keyword evidence="1" id="KW-0732">Signal</keyword>
<dbReference type="Pfam" id="PF12697">
    <property type="entry name" value="Abhydrolase_6"/>
    <property type="match status" value="1"/>
</dbReference>
<reference evidence="4" key="1">
    <citation type="journal article" date="2019" name="Int. J. Syst. Evol. Microbiol.">
        <title>The Global Catalogue of Microorganisms (GCM) 10K type strain sequencing project: providing services to taxonomists for standard genome sequencing and annotation.</title>
        <authorList>
            <consortium name="The Broad Institute Genomics Platform"/>
            <consortium name="The Broad Institute Genome Sequencing Center for Infectious Disease"/>
            <person name="Wu L."/>
            <person name="Ma J."/>
        </authorList>
    </citation>
    <scope>NUCLEOTIDE SEQUENCE [LARGE SCALE GENOMIC DNA]</scope>
    <source>
        <strain evidence="4">CGMCC 4.7020</strain>
    </source>
</reference>
<comment type="caution">
    <text evidence="3">The sequence shown here is derived from an EMBL/GenBank/DDBJ whole genome shotgun (WGS) entry which is preliminary data.</text>
</comment>
<feature type="chain" id="PRO_5046361521" evidence="1">
    <location>
        <begin position="38"/>
        <end position="283"/>
    </location>
</feature>
<dbReference type="SUPFAM" id="SSF53474">
    <property type="entry name" value="alpha/beta-Hydrolases"/>
    <property type="match status" value="1"/>
</dbReference>
<feature type="signal peptide" evidence="1">
    <location>
        <begin position="1"/>
        <end position="37"/>
    </location>
</feature>
<evidence type="ECO:0000256" key="1">
    <source>
        <dbReference type="SAM" id="SignalP"/>
    </source>
</evidence>
<dbReference type="PANTHER" id="PTHR37017">
    <property type="entry name" value="AB HYDROLASE-1 DOMAIN-CONTAINING PROTEIN-RELATED"/>
    <property type="match status" value="1"/>
</dbReference>
<organism evidence="3 4">
    <name type="scientific">Streptomyces kaempferi</name>
    <dbReference type="NCBI Taxonomy" id="333725"/>
    <lineage>
        <taxon>Bacteria</taxon>
        <taxon>Bacillati</taxon>
        <taxon>Actinomycetota</taxon>
        <taxon>Actinomycetes</taxon>
        <taxon>Kitasatosporales</taxon>
        <taxon>Streptomycetaceae</taxon>
        <taxon>Streptomyces</taxon>
    </lineage>
</organism>
<feature type="domain" description="AB hydrolase-1" evidence="2">
    <location>
        <begin position="51"/>
        <end position="271"/>
    </location>
</feature>